<proteinExistence type="predicted"/>
<dbReference type="Proteomes" id="UP000823775">
    <property type="component" value="Unassembled WGS sequence"/>
</dbReference>
<name>A0ABS8T6L4_DATST</name>
<evidence type="ECO:0000313" key="1">
    <source>
        <dbReference type="EMBL" id="MCD7467021.1"/>
    </source>
</evidence>
<evidence type="ECO:0000313" key="2">
    <source>
        <dbReference type="Proteomes" id="UP000823775"/>
    </source>
</evidence>
<protein>
    <submittedName>
        <fullName evidence="1">Uncharacterized protein</fullName>
    </submittedName>
</protein>
<accession>A0ABS8T6L4</accession>
<reference evidence="1 2" key="1">
    <citation type="journal article" date="2021" name="BMC Genomics">
        <title>Datura genome reveals duplications of psychoactive alkaloid biosynthetic genes and high mutation rate following tissue culture.</title>
        <authorList>
            <person name="Rajewski A."/>
            <person name="Carter-House D."/>
            <person name="Stajich J."/>
            <person name="Litt A."/>
        </authorList>
    </citation>
    <scope>NUCLEOTIDE SEQUENCE [LARGE SCALE GENOMIC DNA]</scope>
    <source>
        <strain evidence="1">AR-01</strain>
    </source>
</reference>
<comment type="caution">
    <text evidence="1">The sequence shown here is derived from an EMBL/GenBank/DDBJ whole genome shotgun (WGS) entry which is preliminary data.</text>
</comment>
<dbReference type="EMBL" id="JACEIK010001190">
    <property type="protein sequence ID" value="MCD7467021.1"/>
    <property type="molecule type" value="Genomic_DNA"/>
</dbReference>
<gene>
    <name evidence="1" type="ORF">HAX54_004192</name>
</gene>
<organism evidence="1 2">
    <name type="scientific">Datura stramonium</name>
    <name type="common">Jimsonweed</name>
    <name type="synonym">Common thornapple</name>
    <dbReference type="NCBI Taxonomy" id="4076"/>
    <lineage>
        <taxon>Eukaryota</taxon>
        <taxon>Viridiplantae</taxon>
        <taxon>Streptophyta</taxon>
        <taxon>Embryophyta</taxon>
        <taxon>Tracheophyta</taxon>
        <taxon>Spermatophyta</taxon>
        <taxon>Magnoliopsida</taxon>
        <taxon>eudicotyledons</taxon>
        <taxon>Gunneridae</taxon>
        <taxon>Pentapetalae</taxon>
        <taxon>asterids</taxon>
        <taxon>lamiids</taxon>
        <taxon>Solanales</taxon>
        <taxon>Solanaceae</taxon>
        <taxon>Solanoideae</taxon>
        <taxon>Datureae</taxon>
        <taxon>Datura</taxon>
    </lineage>
</organism>
<sequence length="78" mass="9055">MWDLVFTQIRNVTPHWRPSERLISSGTTSKDASLTNIDLGFKLPGLKWKGKDAITRNQLQQMLRRKKLQLRVKAKNPP</sequence>
<keyword evidence="2" id="KW-1185">Reference proteome</keyword>